<accession>A0A4R4E1A1</accession>
<dbReference type="Proteomes" id="UP000295164">
    <property type="component" value="Unassembled WGS sequence"/>
</dbReference>
<keyword evidence="2" id="KW-1133">Transmembrane helix</keyword>
<evidence type="ECO:0000313" key="4">
    <source>
        <dbReference type="Proteomes" id="UP000295164"/>
    </source>
</evidence>
<dbReference type="OrthoDB" id="4317910at2"/>
<feature type="region of interest" description="Disordered" evidence="1">
    <location>
        <begin position="57"/>
        <end position="95"/>
    </location>
</feature>
<feature type="transmembrane region" description="Helical" evidence="2">
    <location>
        <begin position="20"/>
        <end position="40"/>
    </location>
</feature>
<dbReference type="RefSeq" id="WP_131852946.1">
    <property type="nucleotide sequence ID" value="NZ_SKFH01000028.1"/>
</dbReference>
<reference evidence="3 4" key="1">
    <citation type="submission" date="2019-03" db="EMBL/GenBank/DDBJ databases">
        <authorList>
            <person name="Kim M.K.M."/>
        </authorList>
    </citation>
    <scope>NUCLEOTIDE SEQUENCE [LARGE SCALE GENOMIC DNA]</scope>
    <source>
        <strain evidence="3 4">17J68-15</strain>
    </source>
</reference>
<dbReference type="EMBL" id="SKFH01000028">
    <property type="protein sequence ID" value="TCZ68351.1"/>
    <property type="molecule type" value="Genomic_DNA"/>
</dbReference>
<keyword evidence="2" id="KW-0812">Transmembrane</keyword>
<organism evidence="3 4">
    <name type="scientific">Flaviaesturariibacter aridisoli</name>
    <dbReference type="NCBI Taxonomy" id="2545761"/>
    <lineage>
        <taxon>Bacteria</taxon>
        <taxon>Pseudomonadati</taxon>
        <taxon>Bacteroidota</taxon>
        <taxon>Chitinophagia</taxon>
        <taxon>Chitinophagales</taxon>
        <taxon>Chitinophagaceae</taxon>
        <taxon>Flaviaestuariibacter</taxon>
    </lineage>
</organism>
<dbReference type="Gene3D" id="1.10.101.10">
    <property type="entry name" value="PGBD-like superfamily/PGBD"/>
    <property type="match status" value="1"/>
</dbReference>
<dbReference type="AlphaFoldDB" id="A0A4R4E1A1"/>
<comment type="caution">
    <text evidence="3">The sequence shown here is derived from an EMBL/GenBank/DDBJ whole genome shotgun (WGS) entry which is preliminary data.</text>
</comment>
<feature type="compositionally biased region" description="Pro residues" evidence="1">
    <location>
        <begin position="60"/>
        <end position="74"/>
    </location>
</feature>
<proteinExistence type="predicted"/>
<evidence type="ECO:0000256" key="2">
    <source>
        <dbReference type="SAM" id="Phobius"/>
    </source>
</evidence>
<dbReference type="InterPro" id="IPR036366">
    <property type="entry name" value="PGBDSf"/>
</dbReference>
<gene>
    <name evidence="3" type="ORF">E0486_14260</name>
</gene>
<name>A0A4R4E1A1_9BACT</name>
<evidence type="ECO:0000256" key="1">
    <source>
        <dbReference type="SAM" id="MobiDB-lite"/>
    </source>
</evidence>
<evidence type="ECO:0000313" key="3">
    <source>
        <dbReference type="EMBL" id="TCZ68351.1"/>
    </source>
</evidence>
<sequence length="307" mass="33879">MKAKTKKKAPPKKQQKKTLILTAFAVGASGILGYFGWQYFRKKREARKNADLDALIKAMPPAPVTPDTPAPAPRPRSRANSGNGGSDDFPLKKGSKGENVRMLQEALIKKYGAKVLPRFGADGDFGTELVSALRRQGLPTVVTESTFNVLTQGSRPSDNLPSGKELYEAALSKDFAKTIGLLKRIGSVDQYSTVNDSFKQFRLAGVRQTLVTGLLNTFTQETQKQKIKFEFLRMGLQFDGSKWSLSGFDGRPIVTVAATSVWLSGTEKVRVPARMVLGNEVSRRLDYTLFENGSKYFLVPTKMVTYL</sequence>
<keyword evidence="4" id="KW-1185">Reference proteome</keyword>
<keyword evidence="2" id="KW-0472">Membrane</keyword>
<protein>
    <submittedName>
        <fullName evidence="3">Peptidoglycan-binding protein</fullName>
    </submittedName>
</protein>